<comment type="caution">
    <text evidence="2">The sequence shown here is derived from an EMBL/GenBank/DDBJ whole genome shotgun (WGS) entry which is preliminary data.</text>
</comment>
<gene>
    <name evidence="2" type="ORF">DM484_27830</name>
</gene>
<sequence length="162" mass="18247">MWSAATRRRFPNTIFVPPRARWHEAWLDEEGKEVPPLKHLKHDIDSMLNKAIAAIAVVAEAEKGPPRVAGDCRRGCPVRQRAAYRASEIIGLQPYHRCQAGRERLPVRATGRRQESRHDPGNRGHGRAGRVARIPLCQRPWPQCDLPRPACQHGGILGGQRQ</sequence>
<evidence type="ECO:0000313" key="3">
    <source>
        <dbReference type="Proteomes" id="UP000249396"/>
    </source>
</evidence>
<evidence type="ECO:0000256" key="1">
    <source>
        <dbReference type="SAM" id="MobiDB-lite"/>
    </source>
</evidence>
<organism evidence="2 3">
    <name type="scientific">Candidatus Methylumidiphilus alinenensis</name>
    <dbReference type="NCBI Taxonomy" id="2202197"/>
    <lineage>
        <taxon>Bacteria</taxon>
        <taxon>Pseudomonadati</taxon>
        <taxon>Pseudomonadota</taxon>
        <taxon>Gammaproteobacteria</taxon>
        <taxon>Methylococcales</taxon>
        <taxon>Candidatus Methylumidiphilus</taxon>
    </lineage>
</organism>
<dbReference type="Proteomes" id="UP000249396">
    <property type="component" value="Unassembled WGS sequence"/>
</dbReference>
<dbReference type="EMBL" id="QJPH01000542">
    <property type="protein sequence ID" value="PZN70806.1"/>
    <property type="molecule type" value="Genomic_DNA"/>
</dbReference>
<name>A0A2W4QHU8_9GAMM</name>
<reference evidence="2 3" key="1">
    <citation type="journal article" date="2018" name="Aquat. Microb. Ecol.">
        <title>Gammaproteobacterial methanotrophs dominate.</title>
        <authorList>
            <person name="Rissanen A.J."/>
            <person name="Saarenheimo J."/>
            <person name="Tiirola M."/>
            <person name="Peura S."/>
            <person name="Aalto S.L."/>
            <person name="Karvinen A."/>
            <person name="Nykanen H."/>
        </authorList>
    </citation>
    <scope>NUCLEOTIDE SEQUENCE [LARGE SCALE GENOMIC DNA]</scope>
    <source>
        <strain evidence="2">AMbin10</strain>
    </source>
</reference>
<accession>A0A2W4QHU8</accession>
<dbReference type="AlphaFoldDB" id="A0A2W4QHU8"/>
<feature type="region of interest" description="Disordered" evidence="1">
    <location>
        <begin position="108"/>
        <end position="129"/>
    </location>
</feature>
<evidence type="ECO:0000313" key="2">
    <source>
        <dbReference type="EMBL" id="PZN70806.1"/>
    </source>
</evidence>
<protein>
    <submittedName>
        <fullName evidence="2">Uncharacterized protein</fullName>
    </submittedName>
</protein>
<proteinExistence type="predicted"/>
<feature type="compositionally biased region" description="Basic and acidic residues" evidence="1">
    <location>
        <begin position="108"/>
        <end position="122"/>
    </location>
</feature>